<dbReference type="Gene3D" id="3.40.605.10">
    <property type="entry name" value="Aldehyde Dehydrogenase, Chain A, domain 1"/>
    <property type="match status" value="1"/>
</dbReference>
<dbReference type="SUPFAM" id="SSF53720">
    <property type="entry name" value="ALDH-like"/>
    <property type="match status" value="1"/>
</dbReference>
<accession>A0A562DYN0</accession>
<evidence type="ECO:0000259" key="4">
    <source>
        <dbReference type="Pfam" id="PF00171"/>
    </source>
</evidence>
<evidence type="ECO:0000256" key="3">
    <source>
        <dbReference type="ARBA" id="ARBA00023002"/>
    </source>
</evidence>
<dbReference type="EMBL" id="VLJT01000036">
    <property type="protein sequence ID" value="TWH14832.1"/>
    <property type="molecule type" value="Genomic_DNA"/>
</dbReference>
<protein>
    <submittedName>
        <fullName evidence="5">Succinate-semialdehyde dehydrogenase/glutarate-semialdehyde dehydrogenase</fullName>
    </submittedName>
</protein>
<dbReference type="Proteomes" id="UP000317573">
    <property type="component" value="Unassembled WGS sequence"/>
</dbReference>
<keyword evidence="3" id="KW-0560">Oxidoreductase</keyword>
<dbReference type="PANTHER" id="PTHR43217">
    <property type="entry name" value="SUCCINATE SEMIALDEHYDE DEHYDROGENASE [NAD(P)+] SAD"/>
    <property type="match status" value="1"/>
</dbReference>
<reference evidence="5 6" key="1">
    <citation type="submission" date="2019-07" db="EMBL/GenBank/DDBJ databases">
        <title>Genome sequencing of lignin-degrading bacterial isolates.</title>
        <authorList>
            <person name="Gladden J."/>
        </authorList>
    </citation>
    <scope>NUCLEOTIDE SEQUENCE [LARGE SCALE GENOMIC DNA]</scope>
    <source>
        <strain evidence="5 6">J45</strain>
    </source>
</reference>
<dbReference type="Pfam" id="PF00171">
    <property type="entry name" value="Aldedh"/>
    <property type="match status" value="1"/>
</dbReference>
<dbReference type="Gene3D" id="3.40.309.10">
    <property type="entry name" value="Aldehyde Dehydrogenase, Chain A, domain 2"/>
    <property type="match status" value="1"/>
</dbReference>
<evidence type="ECO:0000313" key="6">
    <source>
        <dbReference type="Proteomes" id="UP000317573"/>
    </source>
</evidence>
<dbReference type="CDD" id="cd07100">
    <property type="entry name" value="ALDH_SSADH1_GabD1"/>
    <property type="match status" value="1"/>
</dbReference>
<sequence length="456" mass="49045">MTTYATVNPATGNLEREFANFTDQQAQQSLATAHEAYRRWRTTDLSQRAEVLARTAELYRRHAQELAELTTLEMGKPIAQAKGEVELSASIYEYYATTGPKLLDDETLDIAGTGRAVVRTTAIGVLLGIMPWNFPYYQVARFVAPNLLLGNTILLKHAGSCPQQALRIAEILDEAGAPHGVYQNTFVTTDQVATMIADPRLQGVSLTGSEKAGSAVGALAGRHLKRCVLELGGSDPLLVLPGADLTRAVDAAVTGRFWNAGQACTSSKRMIIDSSMWNDFLTSFVEKVEQWHPGDPMNENTRLGPMASIDARADLAAQVDDAVAKGAVLHLGGQIPDGPGAYYPATVLSGVTPDMRAYHEELFGPVAVLYKADSVDEAIDLANDSPYGLGSAIFTDNEQQAHAVANRLDVGMVGINTTIRSAPDLPFGGVKNSGIGRELGRYGLDEFANKKLVRIL</sequence>
<dbReference type="RefSeq" id="WP_145692566.1">
    <property type="nucleotide sequence ID" value="NZ_VLJT01000036.1"/>
</dbReference>
<evidence type="ECO:0000313" key="5">
    <source>
        <dbReference type="EMBL" id="TWH14832.1"/>
    </source>
</evidence>
<dbReference type="PANTHER" id="PTHR43217:SF2">
    <property type="entry name" value="SUCCINATE-SEMIALDEHYDE DEHYDROGENASE [NADP(+)]"/>
    <property type="match status" value="1"/>
</dbReference>
<dbReference type="FunFam" id="3.40.309.10:FF:000009">
    <property type="entry name" value="Aldehyde dehydrogenase A"/>
    <property type="match status" value="1"/>
</dbReference>
<name>A0A562DYN0_RHORH</name>
<dbReference type="FunFam" id="3.40.605.10:FF:000012">
    <property type="entry name" value="NAD-dependent succinate-semialdehyde dehydrogenase"/>
    <property type="match status" value="1"/>
</dbReference>
<organism evidence="5 6">
    <name type="scientific">Rhodococcus rhodochrous J45</name>
    <dbReference type="NCBI Taxonomy" id="935266"/>
    <lineage>
        <taxon>Bacteria</taxon>
        <taxon>Bacillati</taxon>
        <taxon>Actinomycetota</taxon>
        <taxon>Actinomycetes</taxon>
        <taxon>Mycobacteriales</taxon>
        <taxon>Nocardiaceae</taxon>
        <taxon>Rhodococcus</taxon>
    </lineage>
</organism>
<evidence type="ECO:0000256" key="1">
    <source>
        <dbReference type="ARBA" id="ARBA00009986"/>
    </source>
</evidence>
<dbReference type="GO" id="GO:0004030">
    <property type="term" value="F:aldehyde dehydrogenase [NAD(P)+] activity"/>
    <property type="evidence" value="ECO:0007669"/>
    <property type="project" value="InterPro"/>
</dbReference>
<proteinExistence type="inferred from homology"/>
<comment type="caution">
    <text evidence="5">The sequence shown here is derived from an EMBL/GenBank/DDBJ whole genome shotgun (WGS) entry which is preliminary data.</text>
</comment>
<evidence type="ECO:0000256" key="2">
    <source>
        <dbReference type="ARBA" id="ARBA00022857"/>
    </source>
</evidence>
<comment type="similarity">
    <text evidence="1">Belongs to the aldehyde dehydrogenase family.</text>
</comment>
<dbReference type="InterPro" id="IPR047110">
    <property type="entry name" value="GABD/Sad-like"/>
</dbReference>
<dbReference type="InterPro" id="IPR016162">
    <property type="entry name" value="Ald_DH_N"/>
</dbReference>
<keyword evidence="2" id="KW-0521">NADP</keyword>
<dbReference type="AlphaFoldDB" id="A0A562DYN0"/>
<dbReference type="InterPro" id="IPR015590">
    <property type="entry name" value="Aldehyde_DH_dom"/>
</dbReference>
<dbReference type="GO" id="GO:0004777">
    <property type="term" value="F:succinate-semialdehyde dehydrogenase (NAD+) activity"/>
    <property type="evidence" value="ECO:0007669"/>
    <property type="project" value="TreeGrafter"/>
</dbReference>
<gene>
    <name evidence="5" type="ORF">L618_003700000230</name>
</gene>
<feature type="domain" description="Aldehyde dehydrogenase" evidence="4">
    <location>
        <begin position="3"/>
        <end position="453"/>
    </location>
</feature>
<dbReference type="InterPro" id="IPR016163">
    <property type="entry name" value="Ald_DH_C"/>
</dbReference>
<dbReference type="InterPro" id="IPR044148">
    <property type="entry name" value="ALDH_GabD1-like"/>
</dbReference>
<dbReference type="InterPro" id="IPR016161">
    <property type="entry name" value="Ald_DH/histidinol_DH"/>
</dbReference>